<evidence type="ECO:0000256" key="1">
    <source>
        <dbReference type="ARBA" id="ARBA00004711"/>
    </source>
</evidence>
<evidence type="ECO:0000256" key="8">
    <source>
        <dbReference type="PIRNR" id="PIRNR006256"/>
    </source>
</evidence>
<gene>
    <name evidence="12" type="ORF">A6A03_08330</name>
</gene>
<comment type="caution">
    <text evidence="12">The sequence shown here is derived from an EMBL/GenBank/DDBJ whole genome shotgun (WGS) entry which is preliminary data.</text>
</comment>
<keyword evidence="6" id="KW-0862">Zinc</keyword>
<keyword evidence="3" id="KW-0436">Ligase</keyword>
<dbReference type="GO" id="GO:0051604">
    <property type="term" value="P:protein maturation"/>
    <property type="evidence" value="ECO:0007669"/>
    <property type="project" value="TreeGrafter"/>
</dbReference>
<dbReference type="NCBIfam" id="TIGR00143">
    <property type="entry name" value="hypF"/>
    <property type="match status" value="1"/>
</dbReference>
<feature type="active site" evidence="9">
    <location>
        <position position="27"/>
    </location>
</feature>
<comment type="pathway">
    <text evidence="1">Protein modification; [NiFe] hydrogenase maturation.</text>
</comment>
<protein>
    <recommendedName>
        <fullName evidence="8">Carbamoyltransferase</fullName>
        <ecNumber evidence="8">6.2.-.-</ecNumber>
    </recommendedName>
</protein>
<comment type="catalytic activity">
    <reaction evidence="9">
        <text>an acyl phosphate + H2O = a carboxylate + phosphate + H(+)</text>
        <dbReference type="Rhea" id="RHEA:14965"/>
        <dbReference type="ChEBI" id="CHEBI:15377"/>
        <dbReference type="ChEBI" id="CHEBI:15378"/>
        <dbReference type="ChEBI" id="CHEBI:29067"/>
        <dbReference type="ChEBI" id="CHEBI:43474"/>
        <dbReference type="ChEBI" id="CHEBI:59918"/>
        <dbReference type="EC" id="3.6.1.7"/>
    </reaction>
</comment>
<dbReference type="Gene3D" id="3.30.110.120">
    <property type="match status" value="1"/>
</dbReference>
<dbReference type="InterPro" id="IPR041440">
    <property type="entry name" value="HypF_C"/>
</dbReference>
<dbReference type="Pfam" id="PF17788">
    <property type="entry name" value="HypF_C"/>
    <property type="match status" value="1"/>
</dbReference>
<dbReference type="OrthoDB" id="9808093at2"/>
<dbReference type="Pfam" id="PF01300">
    <property type="entry name" value="Sua5_yciO_yrdC"/>
    <property type="match status" value="1"/>
</dbReference>
<evidence type="ECO:0000256" key="7">
    <source>
        <dbReference type="ARBA" id="ARBA00048220"/>
    </source>
</evidence>
<keyword evidence="12" id="KW-0808">Transferase</keyword>
<keyword evidence="4" id="KW-0479">Metal-binding</keyword>
<dbReference type="InterPro" id="IPR011125">
    <property type="entry name" value="Znf_HypF"/>
</dbReference>
<dbReference type="Gene3D" id="3.30.420.40">
    <property type="match status" value="1"/>
</dbReference>
<dbReference type="STRING" id="1707952.A6A03_08330"/>
<dbReference type="PROSITE" id="PS51160">
    <property type="entry name" value="ACYLPHOSPHATASE_3"/>
    <property type="match status" value="1"/>
</dbReference>
<feature type="domain" description="Acylphosphatase-like" evidence="10">
    <location>
        <begin position="12"/>
        <end position="98"/>
    </location>
</feature>
<dbReference type="InterPro" id="IPR051060">
    <property type="entry name" value="Carbamoyltrans_HypF-like"/>
</dbReference>
<name>A0A178MJR9_9CHLR</name>
<evidence type="ECO:0000256" key="2">
    <source>
        <dbReference type="ARBA" id="ARBA00008097"/>
    </source>
</evidence>
<dbReference type="InterPro" id="IPR006070">
    <property type="entry name" value="Sua5-like_dom"/>
</dbReference>
<dbReference type="FunFam" id="3.30.420.40:FF:000124">
    <property type="entry name" value="Carbamoyltransferase HypF"/>
    <property type="match status" value="1"/>
</dbReference>
<dbReference type="Pfam" id="PF07503">
    <property type="entry name" value="zf-HYPF"/>
    <property type="match status" value="2"/>
</dbReference>
<comment type="similarity">
    <text evidence="2 8">Belongs to the carbamoyltransferase HypF family.</text>
</comment>
<evidence type="ECO:0000256" key="5">
    <source>
        <dbReference type="ARBA" id="ARBA00022771"/>
    </source>
</evidence>
<sequence>MEQMITNPQQRRWRVNVRGIVQGVGFRPFVFGLAERWGLAGFVRNDSAGVTIEIEGEERALHEFVTALQREAPPLARIEQVSIEPLALAGERAFVIAASQAQAQRRTLIAPDTATCADCLREITDPADRRYRYAFTNCTNCGPRFTIVLDVPYDRANTTMRSFPLCEQCRAEYDDPRDRRFHAQPTACPACGPQVRFARGVGSGEIGSETSDRLDPLVAAATALAQGQIVAIKGLGGYHLACAADDEAAVSRLRQRKQREARPLALMARNEAAAAQLCIIDPAAHALLTSPARPIVLMPRRPAAPVAPSVAPGMQTLGVMLPYTPLHHLLLAEYAAAVGPARVAAIVLTSGNLSDEPIAYEDDDAAQRLEPIADAFVTHNRPIHMRCDDSVARVAAGGPLLIRRSRGYAPAPITLARELPGPILACGGHLKNTFALARGREVFLSHHIGDLENLPTLRSFHEGIAHFERLFDITPEVVAYDLHPGYLATQAALAMPIERKIGVQHHHAHIAAVLAEYGHTGPVIGIAADGSGYGPDGTVWGGEVLVATCAAYERVGHLGWLVLPGGEQAVRQPWRVAAAALAQLYGPDFWRLALPFTHQLDQAAWQVLARMIERNLNSPRTSSLGRLFDAAAALAGMGQIARYEGELAILFEQIADPWQPPYPMPLREPAIAGGPFTLDGLALLAALVADLRAGIAPAAIAGRVHHGVAQALVAACRRVRDERGLTTVALSGGVFQNVLLLETLASALQADGFTVLIPRLAPPNDGGLALGQVAVAGAICSME</sequence>
<keyword evidence="9" id="KW-0378">Hydrolase</keyword>
<dbReference type="GO" id="GO:0016743">
    <property type="term" value="F:carboxyl- or carbamoyltransferase activity"/>
    <property type="evidence" value="ECO:0007669"/>
    <property type="project" value="UniProtKB-UniRule"/>
</dbReference>
<reference evidence="12 13" key="1">
    <citation type="submission" date="2016-04" db="EMBL/GenBank/DDBJ databases">
        <title>Chloroflexus islandicus sp. nov., a thermophilic filamentous anoxygenic phototrophic bacterium from geyser Strokkur (Iceland).</title>
        <authorList>
            <person name="Gaisin V.A."/>
            <person name="Kalashnikov A.M."/>
            <person name="Sukhacheva M.V."/>
            <person name="Grouzdev D.S."/>
            <person name="Ivanov T.M."/>
            <person name="Kuznetsov B."/>
            <person name="Gorlenko V.M."/>
        </authorList>
    </citation>
    <scope>NUCLEOTIDE SEQUENCE [LARGE SCALE GENOMIC DNA]</scope>
    <source>
        <strain evidence="13">isl-2</strain>
    </source>
</reference>
<dbReference type="Gene3D" id="3.90.870.50">
    <property type="match status" value="1"/>
</dbReference>
<evidence type="ECO:0000256" key="9">
    <source>
        <dbReference type="PROSITE-ProRule" id="PRU00520"/>
    </source>
</evidence>
<dbReference type="SUPFAM" id="SSF54975">
    <property type="entry name" value="Acylphosphatase/BLUF domain-like"/>
    <property type="match status" value="1"/>
</dbReference>
<evidence type="ECO:0000259" key="10">
    <source>
        <dbReference type="PROSITE" id="PS51160"/>
    </source>
</evidence>
<dbReference type="InterPro" id="IPR055128">
    <property type="entry name" value="HypF_C_2"/>
</dbReference>
<dbReference type="InterPro" id="IPR001792">
    <property type="entry name" value="Acylphosphatase-like_dom"/>
</dbReference>
<evidence type="ECO:0000313" key="13">
    <source>
        <dbReference type="Proteomes" id="UP000078287"/>
    </source>
</evidence>
<accession>A0A178MJR9</accession>
<dbReference type="Pfam" id="PF22521">
    <property type="entry name" value="HypF_C_2"/>
    <property type="match status" value="1"/>
</dbReference>
<dbReference type="InterPro" id="IPR036046">
    <property type="entry name" value="Acylphosphatase-like_dom_sf"/>
</dbReference>
<dbReference type="GO" id="GO:0003725">
    <property type="term" value="F:double-stranded RNA binding"/>
    <property type="evidence" value="ECO:0007669"/>
    <property type="project" value="InterPro"/>
</dbReference>
<dbReference type="Gene3D" id="3.30.420.360">
    <property type="match status" value="1"/>
</dbReference>
<dbReference type="PANTHER" id="PTHR42959:SF1">
    <property type="entry name" value="CARBAMOYLTRANSFERASE HYPF"/>
    <property type="match status" value="1"/>
</dbReference>
<dbReference type="Proteomes" id="UP000078287">
    <property type="component" value="Unassembled WGS sequence"/>
</dbReference>
<dbReference type="AlphaFoldDB" id="A0A178MJR9"/>
<dbReference type="InterPro" id="IPR017945">
    <property type="entry name" value="DHBP_synth_RibB-like_a/b_dom"/>
</dbReference>
<dbReference type="InterPro" id="IPR004421">
    <property type="entry name" value="Carbamoyltransferase_HypF"/>
</dbReference>
<dbReference type="PROSITE" id="PS51163">
    <property type="entry name" value="YRDC"/>
    <property type="match status" value="1"/>
</dbReference>
<comment type="catalytic activity">
    <reaction evidence="7">
        <text>C-terminal L-cysteinyl-[HypE protein] + carbamoyl phosphate + ATP + H2O = C-terminal S-carboxamide-L-cysteinyl-[HypE protein] + AMP + phosphate + diphosphate + H(+)</text>
        <dbReference type="Rhea" id="RHEA:55636"/>
        <dbReference type="Rhea" id="RHEA-COMP:14247"/>
        <dbReference type="Rhea" id="RHEA-COMP:14392"/>
        <dbReference type="ChEBI" id="CHEBI:15377"/>
        <dbReference type="ChEBI" id="CHEBI:15378"/>
        <dbReference type="ChEBI" id="CHEBI:30616"/>
        <dbReference type="ChEBI" id="CHEBI:33019"/>
        <dbReference type="ChEBI" id="CHEBI:43474"/>
        <dbReference type="ChEBI" id="CHEBI:58228"/>
        <dbReference type="ChEBI" id="CHEBI:76913"/>
        <dbReference type="ChEBI" id="CHEBI:139126"/>
        <dbReference type="ChEBI" id="CHEBI:456215"/>
    </reaction>
</comment>
<keyword evidence="5" id="KW-0863">Zinc-finger</keyword>
<dbReference type="EC" id="6.2.-.-" evidence="8"/>
<dbReference type="Pfam" id="PF00708">
    <property type="entry name" value="Acylphosphatase"/>
    <property type="match status" value="1"/>
</dbReference>
<feature type="active site" evidence="9">
    <location>
        <position position="45"/>
    </location>
</feature>
<dbReference type="SUPFAM" id="SSF55821">
    <property type="entry name" value="YrdC/RibB"/>
    <property type="match status" value="1"/>
</dbReference>
<dbReference type="PIRSF" id="PIRSF006256">
    <property type="entry name" value="CMPcnvr_hdrg_mat"/>
    <property type="match status" value="1"/>
</dbReference>
<dbReference type="PANTHER" id="PTHR42959">
    <property type="entry name" value="CARBAMOYLTRANSFERASE"/>
    <property type="match status" value="1"/>
</dbReference>
<organism evidence="12 13">
    <name type="scientific">Chloroflexus islandicus</name>
    <dbReference type="NCBI Taxonomy" id="1707952"/>
    <lineage>
        <taxon>Bacteria</taxon>
        <taxon>Bacillati</taxon>
        <taxon>Chloroflexota</taxon>
        <taxon>Chloroflexia</taxon>
        <taxon>Chloroflexales</taxon>
        <taxon>Chloroflexineae</taxon>
        <taxon>Chloroflexaceae</taxon>
        <taxon>Chloroflexus</taxon>
    </lineage>
</organism>
<proteinExistence type="inferred from homology"/>
<dbReference type="GO" id="GO:0016874">
    <property type="term" value="F:ligase activity"/>
    <property type="evidence" value="ECO:0007669"/>
    <property type="project" value="UniProtKB-UniRule"/>
</dbReference>
<keyword evidence="13" id="KW-1185">Reference proteome</keyword>
<evidence type="ECO:0000313" key="12">
    <source>
        <dbReference type="EMBL" id="OAN48377.1"/>
    </source>
</evidence>
<evidence type="ECO:0000256" key="6">
    <source>
        <dbReference type="ARBA" id="ARBA00022833"/>
    </source>
</evidence>
<dbReference type="GO" id="GO:0008270">
    <property type="term" value="F:zinc ion binding"/>
    <property type="evidence" value="ECO:0007669"/>
    <property type="project" value="UniProtKB-KW"/>
</dbReference>
<evidence type="ECO:0000256" key="4">
    <source>
        <dbReference type="ARBA" id="ARBA00022723"/>
    </source>
</evidence>
<evidence type="ECO:0000259" key="11">
    <source>
        <dbReference type="PROSITE" id="PS51163"/>
    </source>
</evidence>
<dbReference type="EMBL" id="LWQS01000032">
    <property type="protein sequence ID" value="OAN48377.1"/>
    <property type="molecule type" value="Genomic_DNA"/>
</dbReference>
<dbReference type="UniPathway" id="UPA00335"/>
<evidence type="ECO:0000256" key="3">
    <source>
        <dbReference type="ARBA" id="ARBA00022598"/>
    </source>
</evidence>
<dbReference type="InterPro" id="IPR017968">
    <property type="entry name" value="Acylphosphatase_CS"/>
</dbReference>
<feature type="domain" description="YrdC-like" evidence="11">
    <location>
        <begin position="214"/>
        <end position="407"/>
    </location>
</feature>
<dbReference type="PROSITE" id="PS00150">
    <property type="entry name" value="ACYLPHOSPHATASE_1"/>
    <property type="match status" value="1"/>
</dbReference>
<dbReference type="GO" id="GO:0003998">
    <property type="term" value="F:acylphosphatase activity"/>
    <property type="evidence" value="ECO:0007669"/>
    <property type="project" value="UniProtKB-EC"/>
</dbReference>